<keyword evidence="5 10" id="KW-0862">Zinc</keyword>
<comment type="caution">
    <text evidence="15">The sequence shown here is derived from an EMBL/GenBank/DDBJ whole genome shotgun (WGS) entry which is preliminary data.</text>
</comment>
<comment type="cofactor">
    <cofactor evidence="10 11">
        <name>Zn(2+)</name>
        <dbReference type="ChEBI" id="CHEBI:29105"/>
    </cofactor>
    <text evidence="10 11">Binds 1 zinc ion per subunit.</text>
</comment>
<dbReference type="GO" id="GO:0004222">
    <property type="term" value="F:metalloendopeptidase activity"/>
    <property type="evidence" value="ECO:0007669"/>
    <property type="project" value="UniProtKB-UniRule"/>
</dbReference>
<dbReference type="PRINTS" id="PR00480">
    <property type="entry name" value="ASTACIN"/>
</dbReference>
<dbReference type="PROSITE" id="PS51864">
    <property type="entry name" value="ASTACIN"/>
    <property type="match status" value="1"/>
</dbReference>
<dbReference type="AlphaFoldDB" id="A0AA36FV83"/>
<dbReference type="GO" id="GO:0006508">
    <property type="term" value="P:proteolysis"/>
    <property type="evidence" value="ECO:0007669"/>
    <property type="project" value="UniProtKB-KW"/>
</dbReference>
<dbReference type="EMBL" id="CATQJA010001189">
    <property type="protein sequence ID" value="CAJ0566227.1"/>
    <property type="molecule type" value="Genomic_DNA"/>
</dbReference>
<keyword evidence="2 10" id="KW-0645">Protease</keyword>
<dbReference type="GO" id="GO:0008270">
    <property type="term" value="F:zinc ion binding"/>
    <property type="evidence" value="ECO:0007669"/>
    <property type="project" value="UniProtKB-UniRule"/>
</dbReference>
<evidence type="ECO:0000256" key="5">
    <source>
        <dbReference type="ARBA" id="ARBA00022833"/>
    </source>
</evidence>
<feature type="compositionally biased region" description="Basic and acidic residues" evidence="12">
    <location>
        <begin position="419"/>
        <end position="460"/>
    </location>
</feature>
<dbReference type="SMART" id="SM00254">
    <property type="entry name" value="ShKT"/>
    <property type="match status" value="2"/>
</dbReference>
<keyword evidence="3 10" id="KW-0479">Metal-binding</keyword>
<name>A0AA36FV83_9BILA</name>
<evidence type="ECO:0000256" key="2">
    <source>
        <dbReference type="ARBA" id="ARBA00022670"/>
    </source>
</evidence>
<evidence type="ECO:0000256" key="10">
    <source>
        <dbReference type="PROSITE-ProRule" id="PRU01211"/>
    </source>
</evidence>
<feature type="binding site" evidence="10">
    <location>
        <position position="228"/>
    </location>
    <ligand>
        <name>Zn(2+)</name>
        <dbReference type="ChEBI" id="CHEBI:29105"/>
        <note>catalytic</note>
    </ligand>
</feature>
<dbReference type="SMART" id="SM00235">
    <property type="entry name" value="ZnMc"/>
    <property type="match status" value="1"/>
</dbReference>
<keyword evidence="6 10" id="KW-0482">Metalloprotease</keyword>
<evidence type="ECO:0000256" key="3">
    <source>
        <dbReference type="ARBA" id="ARBA00022723"/>
    </source>
</evidence>
<feature type="compositionally biased region" description="Low complexity" evidence="12">
    <location>
        <begin position="461"/>
        <end position="489"/>
    </location>
</feature>
<keyword evidence="16" id="KW-1185">Reference proteome</keyword>
<organism evidence="15 16">
    <name type="scientific">Mesorhabditis spiculigera</name>
    <dbReference type="NCBI Taxonomy" id="96644"/>
    <lineage>
        <taxon>Eukaryota</taxon>
        <taxon>Metazoa</taxon>
        <taxon>Ecdysozoa</taxon>
        <taxon>Nematoda</taxon>
        <taxon>Chromadorea</taxon>
        <taxon>Rhabditida</taxon>
        <taxon>Rhabditina</taxon>
        <taxon>Rhabditomorpha</taxon>
        <taxon>Rhabditoidea</taxon>
        <taxon>Rhabditidae</taxon>
        <taxon>Mesorhabditinae</taxon>
        <taxon>Mesorhabditis</taxon>
    </lineage>
</organism>
<dbReference type="CDD" id="cd04280">
    <property type="entry name" value="ZnMc_astacin_like"/>
    <property type="match status" value="1"/>
</dbReference>
<proteinExistence type="predicted"/>
<evidence type="ECO:0000259" key="13">
    <source>
        <dbReference type="PROSITE" id="PS51670"/>
    </source>
</evidence>
<dbReference type="PROSITE" id="PS51670">
    <property type="entry name" value="SHKT"/>
    <property type="match status" value="2"/>
</dbReference>
<sequence>MVTRWGTGPLLVLLHTLLYSIPASASSSRLPPIPNQQALYEKKQFDDLSAKYLTPDDFELAAKQPVARPTPAELDAVQNSALFEGDIQGIPPDATPSLNHRLRDEPIPGEWDELFKRPLNSALNLATYPDKLWPEGVVPYMLEEGMTAQQRAAIAQAFDEYKQKTCIRFVPRGDDDFDYIYVKRNVAFGCSSYVGRAGGNQTVSLEVDKCFSKGIIAHELMHAIGFFHEHSRTDRDNYVDIVEEHIRPGMMRNFEKYPQKIIDPLGMPYDYDSVMHYHKLAFSKNGKSTIVPKEGGAEIGQRYKLSLIDAQKVNKLYKCGDYASTTTTTTTTQPTSTTTTTGKKGIEDRTPSTTAQKPRPKSTTGAPGARKGKCEDLNAHCTMWEQLGHCEHSLKYMSHYCRKACGFCDDEDQIEEELRKEKEEREKERVEERREKERREKEERIRKEQEEKEKKNRERSSSSTTTTTTTTSRPASTTTKKIYPTTTRPRGGGFGRGRWSTTRRPEPKEKEKEKPRGKKGEVCEDKNLFCSYWAKIGECNSESKFMKVFCKASCGKC</sequence>
<dbReference type="Pfam" id="PF01400">
    <property type="entry name" value="Astacin"/>
    <property type="match status" value="1"/>
</dbReference>
<dbReference type="InterPro" id="IPR006026">
    <property type="entry name" value="Peptidase_Metallo"/>
</dbReference>
<dbReference type="FunFam" id="3.40.390.10:FF:000042">
    <property type="entry name" value="Metalloendopeptidase"/>
    <property type="match status" value="1"/>
</dbReference>
<feature type="domain" description="Peptidase M12A" evidence="14">
    <location>
        <begin position="124"/>
        <end position="320"/>
    </location>
</feature>
<dbReference type="InterPro" id="IPR034035">
    <property type="entry name" value="Astacin-like_dom"/>
</dbReference>
<comment type="caution">
    <text evidence="9">Lacks conserved residue(s) required for the propagation of feature annotation.</text>
</comment>
<keyword evidence="4 10" id="KW-0378">Hydrolase</keyword>
<keyword evidence="7" id="KW-0865">Zymogen</keyword>
<evidence type="ECO:0000256" key="7">
    <source>
        <dbReference type="ARBA" id="ARBA00023145"/>
    </source>
</evidence>
<dbReference type="Gene3D" id="3.40.390.10">
    <property type="entry name" value="Collagenase (Catalytic Domain)"/>
    <property type="match status" value="1"/>
</dbReference>
<feature type="region of interest" description="Disordered" evidence="12">
    <location>
        <begin position="419"/>
        <end position="518"/>
    </location>
</feature>
<feature type="domain" description="ShKT" evidence="13">
    <location>
        <begin position="374"/>
        <end position="408"/>
    </location>
</feature>
<dbReference type="InterPro" id="IPR024079">
    <property type="entry name" value="MetalloPept_cat_dom_sf"/>
</dbReference>
<feature type="compositionally biased region" description="Polar residues" evidence="12">
    <location>
        <begin position="351"/>
        <end position="365"/>
    </location>
</feature>
<dbReference type="InterPro" id="IPR001506">
    <property type="entry name" value="Peptidase_M12A"/>
</dbReference>
<evidence type="ECO:0000259" key="14">
    <source>
        <dbReference type="PROSITE" id="PS51864"/>
    </source>
</evidence>
<keyword evidence="8 9" id="KW-1015">Disulfide bond</keyword>
<evidence type="ECO:0000313" key="16">
    <source>
        <dbReference type="Proteomes" id="UP001177023"/>
    </source>
</evidence>
<accession>A0AA36FV83</accession>
<feature type="domain" description="ShKT" evidence="13">
    <location>
        <begin position="523"/>
        <end position="557"/>
    </location>
</feature>
<dbReference type="Gene3D" id="1.10.10.1940">
    <property type="match status" value="1"/>
</dbReference>
<feature type="binding site" evidence="10">
    <location>
        <position position="218"/>
    </location>
    <ligand>
        <name>Zn(2+)</name>
        <dbReference type="ChEBI" id="CHEBI:29105"/>
        <note>catalytic</note>
    </ligand>
</feature>
<feature type="disulfide bond" evidence="9">
    <location>
        <begin position="374"/>
        <end position="408"/>
    </location>
</feature>
<dbReference type="SUPFAM" id="SSF55486">
    <property type="entry name" value="Metalloproteases ('zincins'), catalytic domain"/>
    <property type="match status" value="1"/>
</dbReference>
<evidence type="ECO:0000313" key="15">
    <source>
        <dbReference type="EMBL" id="CAJ0566227.1"/>
    </source>
</evidence>
<evidence type="ECO:0000256" key="1">
    <source>
        <dbReference type="ARBA" id="ARBA00002657"/>
    </source>
</evidence>
<evidence type="ECO:0000256" key="8">
    <source>
        <dbReference type="ARBA" id="ARBA00023157"/>
    </source>
</evidence>
<feature type="disulfide bond" evidence="9">
    <location>
        <begin position="523"/>
        <end position="557"/>
    </location>
</feature>
<comment type="function">
    <text evidence="1">Metalloprotease.</text>
</comment>
<evidence type="ECO:0000256" key="6">
    <source>
        <dbReference type="ARBA" id="ARBA00023049"/>
    </source>
</evidence>
<feature type="compositionally biased region" description="Basic and acidic residues" evidence="12">
    <location>
        <begin position="503"/>
        <end position="518"/>
    </location>
</feature>
<evidence type="ECO:0000256" key="12">
    <source>
        <dbReference type="SAM" id="MobiDB-lite"/>
    </source>
</evidence>
<feature type="binding site" evidence="10">
    <location>
        <position position="222"/>
    </location>
    <ligand>
        <name>Zn(2+)</name>
        <dbReference type="ChEBI" id="CHEBI:29105"/>
        <note>catalytic</note>
    </ligand>
</feature>
<dbReference type="InterPro" id="IPR003582">
    <property type="entry name" value="ShKT_dom"/>
</dbReference>
<dbReference type="EC" id="3.4.24.-" evidence="11"/>
<feature type="region of interest" description="Disordered" evidence="12">
    <location>
        <begin position="327"/>
        <end position="371"/>
    </location>
</feature>
<dbReference type="Pfam" id="PF01549">
    <property type="entry name" value="ShK"/>
    <property type="match status" value="2"/>
</dbReference>
<feature type="active site" evidence="10">
    <location>
        <position position="219"/>
    </location>
</feature>
<evidence type="ECO:0000256" key="11">
    <source>
        <dbReference type="RuleBase" id="RU361183"/>
    </source>
</evidence>
<reference evidence="15" key="1">
    <citation type="submission" date="2023-06" db="EMBL/GenBank/DDBJ databases">
        <authorList>
            <person name="Delattre M."/>
        </authorList>
    </citation>
    <scope>NUCLEOTIDE SEQUENCE</scope>
    <source>
        <strain evidence="15">AF72</strain>
    </source>
</reference>
<evidence type="ECO:0000256" key="9">
    <source>
        <dbReference type="PROSITE-ProRule" id="PRU01005"/>
    </source>
</evidence>
<evidence type="ECO:0000256" key="4">
    <source>
        <dbReference type="ARBA" id="ARBA00022801"/>
    </source>
</evidence>
<protein>
    <recommendedName>
        <fullName evidence="11">Metalloendopeptidase</fullName>
        <ecNumber evidence="11">3.4.24.-</ecNumber>
    </recommendedName>
</protein>
<dbReference type="Proteomes" id="UP001177023">
    <property type="component" value="Unassembled WGS sequence"/>
</dbReference>
<feature type="non-terminal residue" evidence="15">
    <location>
        <position position="1"/>
    </location>
</feature>
<dbReference type="PANTHER" id="PTHR10127">
    <property type="entry name" value="DISCOIDIN, CUB, EGF, LAMININ , AND ZINC METALLOPROTEASE DOMAIN CONTAINING"/>
    <property type="match status" value="1"/>
</dbReference>
<gene>
    <name evidence="15" type="ORF">MSPICULIGERA_LOCUS4839</name>
</gene>
<dbReference type="PANTHER" id="PTHR10127:SF780">
    <property type="entry name" value="METALLOENDOPEPTIDASE"/>
    <property type="match status" value="1"/>
</dbReference>
<feature type="compositionally biased region" description="Low complexity" evidence="12">
    <location>
        <begin position="327"/>
        <end position="341"/>
    </location>
</feature>